<gene>
    <name evidence="1" type="ORF">HNP67_001312</name>
</gene>
<dbReference type="InterPro" id="IPR006739">
    <property type="entry name" value="DUF603"/>
</dbReference>
<proteinExistence type="predicted"/>
<evidence type="ECO:0000313" key="2">
    <source>
        <dbReference type="Proteomes" id="UP000536100"/>
    </source>
</evidence>
<evidence type="ECO:0000313" key="1">
    <source>
        <dbReference type="EMBL" id="MBB6213817.1"/>
    </source>
</evidence>
<comment type="caution">
    <text evidence="1">The sequence shown here is derived from an EMBL/GenBank/DDBJ whole genome shotgun (WGS) entry which is preliminary data.</text>
</comment>
<dbReference type="EMBL" id="JACHFB010000012">
    <property type="protein sequence ID" value="MBB6213817.1"/>
    <property type="molecule type" value="Genomic_DNA"/>
</dbReference>
<organism evidence="1 2">
    <name type="scientific">Borreliella californiensis</name>
    <dbReference type="NCBI Taxonomy" id="373543"/>
    <lineage>
        <taxon>Bacteria</taxon>
        <taxon>Pseudomonadati</taxon>
        <taxon>Spirochaetota</taxon>
        <taxon>Spirochaetia</taxon>
        <taxon>Spirochaetales</taxon>
        <taxon>Borreliaceae</taxon>
        <taxon>Borreliella</taxon>
    </lineage>
</organism>
<reference evidence="1 2" key="1">
    <citation type="submission" date="2020-08" db="EMBL/GenBank/DDBJ databases">
        <title>Genomic Encyclopedia of Type Strains, Phase IV (KMG-IV): sequencing the most valuable type-strain genomes for metagenomic binning, comparative biology and taxonomic classification.</title>
        <authorList>
            <person name="Goeker M."/>
        </authorList>
    </citation>
    <scope>NUCLEOTIDE SEQUENCE [LARGE SCALE GENOMIC DNA]</scope>
    <source>
        <strain evidence="1 2">DSM 17989</strain>
    </source>
</reference>
<sequence>MKKGKRSFDDYVAYFSEGSLSDIEIAERLGVSRVNVWRIRQKWEKGETSVNEGSRVTISEDTFEHLLSQAFRSEIKARKIRGELDVERANLELGFIDNDLKKPALVYLSEYENNVGDFVTFDHINENFDYEKVATSLSSITSNSNELVAK</sequence>
<dbReference type="Pfam" id="PF04645">
    <property type="entry name" value="DUF603"/>
    <property type="match status" value="1"/>
</dbReference>
<accession>A0A7W9ZLN5</accession>
<name>A0A7W9ZLN5_9SPIR</name>
<dbReference type="AlphaFoldDB" id="A0A7W9ZLN5"/>
<protein>
    <submittedName>
        <fullName evidence="1">Uncharacterized protein</fullName>
    </submittedName>
</protein>
<dbReference type="Proteomes" id="UP000536100">
    <property type="component" value="Unassembled WGS sequence"/>
</dbReference>
<dbReference type="RefSeq" id="WP_184125668.1">
    <property type="nucleotide sequence ID" value="NZ_CP179442.1"/>
</dbReference>